<dbReference type="GO" id="GO:0004497">
    <property type="term" value="F:monooxygenase activity"/>
    <property type="evidence" value="ECO:0007669"/>
    <property type="project" value="UniProtKB-KW"/>
</dbReference>
<proteinExistence type="inferred from homology"/>
<keyword evidence="8" id="KW-0560">Oxidoreductase</keyword>
<gene>
    <name evidence="17 18" type="primary">LOC100741264</name>
</gene>
<evidence type="ECO:0000259" key="15">
    <source>
        <dbReference type="Pfam" id="PF13193"/>
    </source>
</evidence>
<evidence type="ECO:0000256" key="11">
    <source>
        <dbReference type="ARBA" id="ARBA00023223"/>
    </source>
</evidence>
<dbReference type="Pfam" id="PF13193">
    <property type="entry name" value="AMP-binding_C"/>
    <property type="match status" value="1"/>
</dbReference>
<evidence type="ECO:0000256" key="12">
    <source>
        <dbReference type="ARBA" id="ARBA00023262"/>
    </source>
</evidence>
<dbReference type="GeneID" id="100741264"/>
<evidence type="ECO:0000256" key="5">
    <source>
        <dbReference type="ARBA" id="ARBA00019043"/>
    </source>
</evidence>
<dbReference type="RefSeq" id="XP_024225190.1">
    <property type="nucleotide sequence ID" value="XM_024369422.2"/>
</dbReference>
<dbReference type="GO" id="GO:0008218">
    <property type="term" value="P:bioluminescence"/>
    <property type="evidence" value="ECO:0007669"/>
    <property type="project" value="UniProtKB-KW"/>
</dbReference>
<comment type="cofactor">
    <cofactor evidence="1">
        <name>Mg(2+)</name>
        <dbReference type="ChEBI" id="CHEBI:18420"/>
    </cofactor>
</comment>
<protein>
    <recommendedName>
        <fullName evidence="5">Luciferin 4-monooxygenase</fullName>
        <ecNumber evidence="4">1.13.12.7</ecNumber>
    </recommendedName>
</protein>
<keyword evidence="6" id="KW-0547">Nucleotide-binding</keyword>
<dbReference type="InterPro" id="IPR000873">
    <property type="entry name" value="AMP-dep_synth/lig_dom"/>
</dbReference>
<dbReference type="Proteomes" id="UP000515180">
    <property type="component" value="Unplaced"/>
</dbReference>
<dbReference type="OMA" id="RFGNYWG"/>
<dbReference type="GO" id="GO:0005777">
    <property type="term" value="C:peroxisome"/>
    <property type="evidence" value="ECO:0007669"/>
    <property type="project" value="UniProtKB-SubCell"/>
</dbReference>
<evidence type="ECO:0000256" key="10">
    <source>
        <dbReference type="ARBA" id="ARBA00023140"/>
    </source>
</evidence>
<dbReference type="FunFam" id="3.30.300.30:FF:000007">
    <property type="entry name" value="4-coumarate--CoA ligase 2"/>
    <property type="match status" value="1"/>
</dbReference>
<dbReference type="InterPro" id="IPR025110">
    <property type="entry name" value="AMP-bd_C"/>
</dbReference>
<dbReference type="PROSITE" id="PS00455">
    <property type="entry name" value="AMP_BINDING"/>
    <property type="match status" value="1"/>
</dbReference>
<evidence type="ECO:0000256" key="8">
    <source>
        <dbReference type="ARBA" id="ARBA00023002"/>
    </source>
</evidence>
<dbReference type="EC" id="1.13.12.7" evidence="4"/>
<dbReference type="Pfam" id="PF00501">
    <property type="entry name" value="AMP-binding"/>
    <property type="match status" value="1"/>
</dbReference>
<dbReference type="GO" id="GO:0005524">
    <property type="term" value="F:ATP binding"/>
    <property type="evidence" value="ECO:0007669"/>
    <property type="project" value="UniProtKB-KW"/>
</dbReference>
<dbReference type="RefSeq" id="XP_033178064.1">
    <property type="nucleotide sequence ID" value="XM_033322173.1"/>
</dbReference>
<dbReference type="Gene3D" id="3.40.50.980">
    <property type="match status" value="2"/>
</dbReference>
<keyword evidence="11" id="KW-0455">Luminescence</keyword>
<dbReference type="OrthoDB" id="10253869at2759"/>
<evidence type="ECO:0000313" key="16">
    <source>
        <dbReference type="Proteomes" id="UP000515180"/>
    </source>
</evidence>
<keyword evidence="6" id="KW-0067">ATP-binding</keyword>
<dbReference type="InterPro" id="IPR045851">
    <property type="entry name" value="AMP-bd_C_sf"/>
</dbReference>
<keyword evidence="9" id="KW-0503">Monooxygenase</keyword>
<accession>A0A6P6FDR7</accession>
<evidence type="ECO:0000313" key="18">
    <source>
        <dbReference type="RefSeq" id="XP_033178064.1"/>
    </source>
</evidence>
<organism evidence="16 17">
    <name type="scientific">Bombus impatiens</name>
    <name type="common">Bumblebee</name>
    <dbReference type="NCBI Taxonomy" id="132113"/>
    <lineage>
        <taxon>Eukaryota</taxon>
        <taxon>Metazoa</taxon>
        <taxon>Ecdysozoa</taxon>
        <taxon>Arthropoda</taxon>
        <taxon>Hexapoda</taxon>
        <taxon>Insecta</taxon>
        <taxon>Pterygota</taxon>
        <taxon>Neoptera</taxon>
        <taxon>Endopterygota</taxon>
        <taxon>Hymenoptera</taxon>
        <taxon>Apocrita</taxon>
        <taxon>Aculeata</taxon>
        <taxon>Apoidea</taxon>
        <taxon>Anthophila</taxon>
        <taxon>Apidae</taxon>
        <taxon>Bombus</taxon>
        <taxon>Pyrobombus</taxon>
    </lineage>
</organism>
<dbReference type="InterPro" id="IPR020845">
    <property type="entry name" value="AMP-binding_CS"/>
</dbReference>
<evidence type="ECO:0000313" key="17">
    <source>
        <dbReference type="RefSeq" id="XP_024225190.1"/>
    </source>
</evidence>
<dbReference type="AlphaFoldDB" id="A0A6P6FDR7"/>
<dbReference type="KEGG" id="bim:100741264"/>
<dbReference type="Gene3D" id="2.30.38.10">
    <property type="entry name" value="Luciferase, Domain 3"/>
    <property type="match status" value="1"/>
</dbReference>
<dbReference type="PANTHER" id="PTHR24096">
    <property type="entry name" value="LONG-CHAIN-FATTY-ACID--COA LIGASE"/>
    <property type="match status" value="1"/>
</dbReference>
<keyword evidence="10" id="KW-0576">Peroxisome</keyword>
<dbReference type="Gene3D" id="3.30.300.30">
    <property type="match status" value="1"/>
</dbReference>
<evidence type="ECO:0000256" key="2">
    <source>
        <dbReference type="ARBA" id="ARBA00004275"/>
    </source>
</evidence>
<evidence type="ECO:0000256" key="1">
    <source>
        <dbReference type="ARBA" id="ARBA00001946"/>
    </source>
</evidence>
<evidence type="ECO:0000256" key="6">
    <source>
        <dbReference type="ARBA" id="ARBA00022840"/>
    </source>
</evidence>
<keyword evidence="12" id="KW-0599">Photoprotein</keyword>
<comment type="subcellular location">
    <subcellularLocation>
        <location evidence="2">Peroxisome</location>
    </subcellularLocation>
</comment>
<feature type="domain" description="AMP-binding enzyme C-terminal" evidence="15">
    <location>
        <begin position="447"/>
        <end position="523"/>
    </location>
</feature>
<reference evidence="17 18" key="1">
    <citation type="submission" date="2025-04" db="UniProtKB">
        <authorList>
            <consortium name="RefSeq"/>
        </authorList>
    </citation>
    <scope>IDENTIFICATION</scope>
</reference>
<keyword evidence="16" id="KW-1185">Reference proteome</keyword>
<evidence type="ECO:0000256" key="13">
    <source>
        <dbReference type="ARBA" id="ARBA00048497"/>
    </source>
</evidence>
<keyword evidence="7" id="KW-0460">Magnesium</keyword>
<comment type="similarity">
    <text evidence="3">Belongs to the ATP-dependent AMP-binding enzyme family.</text>
</comment>
<dbReference type="SUPFAM" id="SSF56801">
    <property type="entry name" value="Acetyl-CoA synthetase-like"/>
    <property type="match status" value="1"/>
</dbReference>
<evidence type="ECO:0000256" key="9">
    <source>
        <dbReference type="ARBA" id="ARBA00023033"/>
    </source>
</evidence>
<evidence type="ECO:0000256" key="3">
    <source>
        <dbReference type="ARBA" id="ARBA00006432"/>
    </source>
</evidence>
<sequence>MEIQNNILHGPPITEVPNISLGQHLFNCLHSNADQIMQVDIQTGKHYTCKDILEKSTILSVALRNYGIKVEDRISVAAENHPHYVVSICSTLFIGATFAPLNPAYTEREFTHMLEIYQPRVLFVSRRTENILAKIASTVSWNMKLIELDDEPLDGNIITLDKVLEKYQSVTDPYASSTVQIDNNRKRMAAILCSSGTTGLPKGVMLSHRNLLLFIQNLSAPGTMDIRRGDRILVFLPLFHGYAFGMMNTAISCGAVIYIMRNFELETLLSSVEKYRITHIPLVPPVLVGLAKHPMVPNCDFSSVREIVSGAAPLSPDVANEVKQRTKLRAIRNGYGMTELSILSNMSDRTSNDNSIGPILPGFKCKVVNVETGETLVARKIGEVCFTGDQVMLGYFKNPRTTAETIDKENWLHTGDLGYFDEEGSLYITGRIKEVIKYKGFQVSPSEIEAVILSHPSVKDVAVVGKPDKLSGEIPMALVVRQPEKTISAKEIADFANENLSPQKWLRGGVKFVEHIPKTTTGKIIRRELINITTKL</sequence>
<evidence type="ECO:0000259" key="14">
    <source>
        <dbReference type="Pfam" id="PF00501"/>
    </source>
</evidence>
<dbReference type="PANTHER" id="PTHR24096:SF423">
    <property type="entry name" value="GM05240P"/>
    <property type="match status" value="1"/>
</dbReference>
<dbReference type="GO" id="GO:0016405">
    <property type="term" value="F:CoA-ligase activity"/>
    <property type="evidence" value="ECO:0007669"/>
    <property type="project" value="TreeGrafter"/>
</dbReference>
<evidence type="ECO:0000256" key="7">
    <source>
        <dbReference type="ARBA" id="ARBA00022842"/>
    </source>
</evidence>
<dbReference type="CDD" id="cd05911">
    <property type="entry name" value="Firefly_Luc_like"/>
    <property type="match status" value="1"/>
</dbReference>
<feature type="domain" description="AMP-dependent synthetase/ligase" evidence="14">
    <location>
        <begin position="34"/>
        <end position="396"/>
    </location>
</feature>
<name>A0A6P6FDR7_BOMIM</name>
<evidence type="ECO:0000256" key="4">
    <source>
        <dbReference type="ARBA" id="ARBA00012532"/>
    </source>
</evidence>
<comment type="catalytic activity">
    <reaction evidence="13">
        <text>firefly D-luciferin + ATP + O2 = firefly oxyluciferin + hnu + AMP + CO2 + diphosphate</text>
        <dbReference type="Rhea" id="RHEA:10732"/>
        <dbReference type="ChEBI" id="CHEBI:15379"/>
        <dbReference type="ChEBI" id="CHEBI:16526"/>
        <dbReference type="ChEBI" id="CHEBI:16792"/>
        <dbReference type="ChEBI" id="CHEBI:30212"/>
        <dbReference type="ChEBI" id="CHEBI:30616"/>
        <dbReference type="ChEBI" id="CHEBI:33019"/>
        <dbReference type="ChEBI" id="CHEBI:58038"/>
        <dbReference type="ChEBI" id="CHEBI:456215"/>
        <dbReference type="EC" id="1.13.12.7"/>
    </reaction>
</comment>